<protein>
    <submittedName>
        <fullName evidence="5">Response regulator receiver protein</fullName>
    </submittedName>
</protein>
<dbReference type="OrthoDB" id="4935162at2"/>
<evidence type="ECO:0000256" key="3">
    <source>
        <dbReference type="SAM" id="MobiDB-lite"/>
    </source>
</evidence>
<dbReference type="Proteomes" id="UP000239297">
    <property type="component" value="Unassembled WGS sequence"/>
</dbReference>
<evidence type="ECO:0000313" key="6">
    <source>
        <dbReference type="Proteomes" id="UP000239297"/>
    </source>
</evidence>
<dbReference type="InterPro" id="IPR012074">
    <property type="entry name" value="GAF_ANTAR"/>
</dbReference>
<evidence type="ECO:0000256" key="1">
    <source>
        <dbReference type="ARBA" id="ARBA00023015"/>
    </source>
</evidence>
<dbReference type="PIRSF" id="PIRSF036625">
    <property type="entry name" value="GAF_ANTAR"/>
    <property type="match status" value="1"/>
</dbReference>
<name>A0A2S5IVH2_9MICC</name>
<sequence>MPAPTGPSSTPPPAGNHSDGHAAAPLAGHHPLDSGSSEAVVFSDLIQDLVLDSTDIGGFLHDVARHAASSLSAPDSEVHCAVLLVRPRMKGTMAGSSPEATAMDEVQFQYDDGPCLRAAREQAPCVVEDFQTDSRFGQYTPAILHAGIRSALGVPIPLEGEAIAALDLYSTRAGEFDAERTQAALHLAAEASRALRTAIRIAHFADTATNLRAAMDSRATIQLAAGIIMGQNRCSHDTAIAILKSASSSRNIKLKDVAAAVVLSIGQQPPAAHFDG</sequence>
<dbReference type="Gene3D" id="3.30.450.40">
    <property type="match status" value="1"/>
</dbReference>
<dbReference type="AlphaFoldDB" id="A0A2S5IVH2"/>
<dbReference type="InterPro" id="IPR003018">
    <property type="entry name" value="GAF"/>
</dbReference>
<dbReference type="Pfam" id="PF03861">
    <property type="entry name" value="ANTAR"/>
    <property type="match status" value="1"/>
</dbReference>
<feature type="compositionally biased region" description="Pro residues" evidence="3">
    <location>
        <begin position="1"/>
        <end position="14"/>
    </location>
</feature>
<dbReference type="SMART" id="SM01012">
    <property type="entry name" value="ANTAR"/>
    <property type="match status" value="1"/>
</dbReference>
<keyword evidence="6" id="KW-1185">Reference proteome</keyword>
<accession>A0A2S5IVH2</accession>
<proteinExistence type="predicted"/>
<dbReference type="GO" id="GO:0003723">
    <property type="term" value="F:RNA binding"/>
    <property type="evidence" value="ECO:0007669"/>
    <property type="project" value="InterPro"/>
</dbReference>
<feature type="domain" description="ANTAR" evidence="4">
    <location>
        <begin position="201"/>
        <end position="262"/>
    </location>
</feature>
<evidence type="ECO:0000259" key="4">
    <source>
        <dbReference type="PROSITE" id="PS50921"/>
    </source>
</evidence>
<evidence type="ECO:0000313" key="5">
    <source>
        <dbReference type="EMBL" id="PPB48531.1"/>
    </source>
</evidence>
<feature type="region of interest" description="Disordered" evidence="3">
    <location>
        <begin position="1"/>
        <end position="32"/>
    </location>
</feature>
<dbReference type="InterPro" id="IPR005561">
    <property type="entry name" value="ANTAR"/>
</dbReference>
<comment type="caution">
    <text evidence="5">The sequence shown here is derived from an EMBL/GenBank/DDBJ whole genome shotgun (WGS) entry which is preliminary data.</text>
</comment>
<gene>
    <name evidence="5" type="ORF">C4K88_12360</name>
</gene>
<dbReference type="Pfam" id="PF13185">
    <property type="entry name" value="GAF_2"/>
    <property type="match status" value="1"/>
</dbReference>
<evidence type="ECO:0000256" key="2">
    <source>
        <dbReference type="ARBA" id="ARBA00023163"/>
    </source>
</evidence>
<dbReference type="PROSITE" id="PS50921">
    <property type="entry name" value="ANTAR"/>
    <property type="match status" value="1"/>
</dbReference>
<dbReference type="EMBL" id="PRKW01000005">
    <property type="protein sequence ID" value="PPB48531.1"/>
    <property type="molecule type" value="Genomic_DNA"/>
</dbReference>
<dbReference type="InterPro" id="IPR036388">
    <property type="entry name" value="WH-like_DNA-bd_sf"/>
</dbReference>
<dbReference type="Gene3D" id="1.10.10.10">
    <property type="entry name" value="Winged helix-like DNA-binding domain superfamily/Winged helix DNA-binding domain"/>
    <property type="match status" value="1"/>
</dbReference>
<organism evidence="5 6">
    <name type="scientific">Arthrobacter pityocampae</name>
    <dbReference type="NCBI Taxonomy" id="547334"/>
    <lineage>
        <taxon>Bacteria</taxon>
        <taxon>Bacillati</taxon>
        <taxon>Actinomycetota</taxon>
        <taxon>Actinomycetes</taxon>
        <taxon>Micrococcales</taxon>
        <taxon>Micrococcaceae</taxon>
        <taxon>Arthrobacter</taxon>
    </lineage>
</organism>
<keyword evidence="1" id="KW-0805">Transcription regulation</keyword>
<reference evidence="5 6" key="1">
    <citation type="journal article" date="2014" name="Int. J. Syst. Evol. Microbiol.">
        <title>Arthrobacter pityocampae sp. nov., isolated from Thaumetopoea pityocampa (Lep., Thaumetopoeidae).</title>
        <authorList>
            <person name="Ince I.A."/>
            <person name="Demirbag Z."/>
            <person name="Kati H."/>
        </authorList>
    </citation>
    <scope>NUCLEOTIDE SEQUENCE [LARGE SCALE GENOMIC DNA]</scope>
    <source>
        <strain evidence="5 6">Tp2</strain>
    </source>
</reference>
<keyword evidence="2" id="KW-0804">Transcription</keyword>
<dbReference type="SMART" id="SM00065">
    <property type="entry name" value="GAF"/>
    <property type="match status" value="1"/>
</dbReference>
<dbReference type="RefSeq" id="WP_104121934.1">
    <property type="nucleotide sequence ID" value="NZ_PRKW01000005.1"/>
</dbReference>
<dbReference type="SUPFAM" id="SSF55781">
    <property type="entry name" value="GAF domain-like"/>
    <property type="match status" value="1"/>
</dbReference>
<dbReference type="InterPro" id="IPR029016">
    <property type="entry name" value="GAF-like_dom_sf"/>
</dbReference>